<dbReference type="AlphaFoldDB" id="A0A124GMG7"/>
<protein>
    <submittedName>
        <fullName evidence="1">Uncharacterized protein</fullName>
    </submittedName>
</protein>
<reference evidence="1" key="1">
    <citation type="journal article" date="2015" name="Genome Biol. Evol.">
        <title>Organellar Genomes of White Spruce (Picea glauca): Assembly and Annotation.</title>
        <authorList>
            <person name="Jackman S.D."/>
            <person name="Warren R.L."/>
            <person name="Gibb E.A."/>
            <person name="Vandervalk B.P."/>
            <person name="Mohamadi H."/>
            <person name="Chu J."/>
            <person name="Raymond A."/>
            <person name="Pleasance S."/>
            <person name="Coope R."/>
            <person name="Wildung M.R."/>
            <person name="Ritland C.E."/>
            <person name="Bousquet J."/>
            <person name="Jones S.J."/>
            <person name="Bohlmann J."/>
            <person name="Birol I."/>
        </authorList>
    </citation>
    <scope>NUCLEOTIDE SEQUENCE [LARGE SCALE GENOMIC DNA]</scope>
    <source>
        <tissue evidence="1">Flushing bud</tissue>
    </source>
</reference>
<dbReference type="EMBL" id="LKAM01000017">
    <property type="protein sequence ID" value="KUM45636.1"/>
    <property type="molecule type" value="Genomic_DNA"/>
</dbReference>
<comment type="caution">
    <text evidence="1">The sequence shown here is derived from an EMBL/GenBank/DDBJ whole genome shotgun (WGS) entry which is preliminary data.</text>
</comment>
<name>A0A124GMG7_PICGL</name>
<organism evidence="1">
    <name type="scientific">Picea glauca</name>
    <name type="common">White spruce</name>
    <name type="synonym">Pinus glauca</name>
    <dbReference type="NCBI Taxonomy" id="3330"/>
    <lineage>
        <taxon>Eukaryota</taxon>
        <taxon>Viridiplantae</taxon>
        <taxon>Streptophyta</taxon>
        <taxon>Embryophyta</taxon>
        <taxon>Tracheophyta</taxon>
        <taxon>Spermatophyta</taxon>
        <taxon>Pinopsida</taxon>
        <taxon>Pinidae</taxon>
        <taxon>Conifers I</taxon>
        <taxon>Pinales</taxon>
        <taxon>Pinaceae</taxon>
        <taxon>Picea</taxon>
    </lineage>
</organism>
<proteinExistence type="predicted"/>
<accession>A0A124GMG7</accession>
<geneLocation type="mitochondrion" evidence="1"/>
<keyword evidence="1" id="KW-0496">Mitochondrion</keyword>
<evidence type="ECO:0000313" key="1">
    <source>
        <dbReference type="EMBL" id="KUM45636.1"/>
    </source>
</evidence>
<gene>
    <name evidence="1" type="ORF">ABT39_MTgene2472</name>
</gene>
<sequence>MREIKLRRTHRRVRRLDGLGLRDIQGETAPSSGYPSRECLKALVFTGNSSHGKALPFGKERNYFIYNSRLISLGLAFLSLWSSDYVPQRAKGSPFPVARRLYPYL</sequence>